<dbReference type="PROSITE" id="PS51910">
    <property type="entry name" value="GH18_2"/>
    <property type="match status" value="1"/>
</dbReference>
<dbReference type="AlphaFoldDB" id="A0A3N6P5X9"/>
<sequence length="609" mass="68450">MAQEYPEWDPDEVYNSGDRVVYDGSVWEAQWWTQGDEPSTGPGPWEQVEDGNGENGNENGDYPAWDPDVVYTGGDRVVHDGYVWEANWWTQGDEPGESQWGPWEEVGPVDNDPEPEPPGLEANIDSSTTRIEVGEEVELDGSGSEGDIESYEWDLGDGTEASGDVVTHTYEETGEYTVELTVTDADGETDTASVVLDVLDEIEGPGDDFKVVGYYPGWKANEEQDYYPSDIPFDKVTDVLYAFIGLDDQGNVFPPEDDETEFDIDRQSHEENLEEFAGLADDVDCRFHLSVGGWTLSDDFHIIASDPDLRETFAENCVELMREYNFDGVDIDWEHPGPEQGQCQCGNDDDYETHVLLLEELREKLDEAADEDGQYYYLSVANGGSDWNAGGIRHDQVGEICDSVYVMAYDFTGEWMDTMGLNAPLYGPDTHPTDDQDVYPDGEQYWAEYSVDTLWAGDHGDDGYWPGQWEYPAADPAEYDELVLGMPFYGRGFEAGFGGPELGARFNSLPEGTWHHLLADGEDATGAFDFGDIEENLRDDDDWEVNRHEMGEVPYLVNEDEGVLISYDDEDAIEAKVEFAKERGMQGVMFWELAQDWNETLLDTILQNI</sequence>
<keyword evidence="10" id="KW-1185">Reference proteome</keyword>
<evidence type="ECO:0000313" key="9">
    <source>
        <dbReference type="EMBL" id="RQG93629.1"/>
    </source>
</evidence>
<reference evidence="9 10" key="1">
    <citation type="submission" date="2018-10" db="EMBL/GenBank/DDBJ databases">
        <title>Natrarchaeobius chitinivorans gen. nov., sp. nov., and Natrarchaeobius haloalkaliphilus sp. nov., alkaliphilic, chitin-utilizing haloarchaea from hypersaline alkaline lakes.</title>
        <authorList>
            <person name="Sorokin D.Y."/>
            <person name="Elcheninov A.G."/>
            <person name="Kostrikina N.A."/>
            <person name="Bale N.J."/>
            <person name="Sinninghe Damste J.S."/>
            <person name="Khijniak T.V."/>
            <person name="Kublanov I.V."/>
            <person name="Toshchakov S.V."/>
        </authorList>
    </citation>
    <scope>NUCLEOTIDE SEQUENCE [LARGE SCALE GENOMIC DNA]</scope>
    <source>
        <strain evidence="9 10">AArcht4T</strain>
    </source>
</reference>
<dbReference type="Pfam" id="PF00704">
    <property type="entry name" value="Glyco_hydro_18"/>
    <property type="match status" value="1"/>
</dbReference>
<proteinExistence type="inferred from homology"/>
<evidence type="ECO:0000256" key="2">
    <source>
        <dbReference type="ARBA" id="ARBA00022801"/>
    </source>
</evidence>
<dbReference type="Proteomes" id="UP000282323">
    <property type="component" value="Unassembled WGS sequence"/>
</dbReference>
<dbReference type="GO" id="GO:0008061">
    <property type="term" value="F:chitin binding"/>
    <property type="evidence" value="ECO:0007669"/>
    <property type="project" value="InterPro"/>
</dbReference>
<dbReference type="SUPFAM" id="SSF51445">
    <property type="entry name" value="(Trans)glycosidases"/>
    <property type="match status" value="1"/>
</dbReference>
<dbReference type="SUPFAM" id="SSF54556">
    <property type="entry name" value="Chitinase insertion domain"/>
    <property type="match status" value="1"/>
</dbReference>
<dbReference type="InterPro" id="IPR029070">
    <property type="entry name" value="Chitinase_insertion_sf"/>
</dbReference>
<feature type="domain" description="GH18" evidence="8">
    <location>
        <begin position="209"/>
        <end position="609"/>
    </location>
</feature>
<dbReference type="PROSITE" id="PS01095">
    <property type="entry name" value="GH18_1"/>
    <property type="match status" value="1"/>
</dbReference>
<keyword evidence="4" id="KW-0119">Carbohydrate metabolism</keyword>
<dbReference type="InterPro" id="IPR017853">
    <property type="entry name" value="GH"/>
</dbReference>
<dbReference type="SMART" id="SM00495">
    <property type="entry name" value="ChtBD3"/>
    <property type="match status" value="2"/>
</dbReference>
<dbReference type="InterPro" id="IPR000601">
    <property type="entry name" value="PKD_dom"/>
</dbReference>
<dbReference type="GO" id="GO:0005975">
    <property type="term" value="P:carbohydrate metabolic process"/>
    <property type="evidence" value="ECO:0007669"/>
    <property type="project" value="InterPro"/>
</dbReference>
<evidence type="ECO:0000313" key="10">
    <source>
        <dbReference type="Proteomes" id="UP000282323"/>
    </source>
</evidence>
<evidence type="ECO:0000259" key="7">
    <source>
        <dbReference type="PROSITE" id="PS50093"/>
    </source>
</evidence>
<evidence type="ECO:0000256" key="4">
    <source>
        <dbReference type="ARBA" id="ARBA00023277"/>
    </source>
</evidence>
<dbReference type="CDD" id="cd00146">
    <property type="entry name" value="PKD"/>
    <property type="match status" value="1"/>
</dbReference>
<keyword evidence="2" id="KW-0378">Hydrolase</keyword>
<keyword evidence="3" id="KW-0146">Chitin degradation</keyword>
<dbReference type="Pfam" id="PF18911">
    <property type="entry name" value="PKD_4"/>
    <property type="match status" value="1"/>
</dbReference>
<dbReference type="InterPro" id="IPR013783">
    <property type="entry name" value="Ig-like_fold"/>
</dbReference>
<dbReference type="GO" id="GO:0006032">
    <property type="term" value="P:chitin catabolic process"/>
    <property type="evidence" value="ECO:0007669"/>
    <property type="project" value="UniProtKB-KW"/>
</dbReference>
<comment type="caution">
    <text evidence="9">The sequence shown here is derived from an EMBL/GenBank/DDBJ whole genome shotgun (WGS) entry which is preliminary data.</text>
</comment>
<dbReference type="InterPro" id="IPR011583">
    <property type="entry name" value="Chitinase_II/V-like_cat"/>
</dbReference>
<dbReference type="Gene3D" id="2.60.40.10">
    <property type="entry name" value="Immunoglobulins"/>
    <property type="match status" value="1"/>
</dbReference>
<keyword evidence="3" id="KW-0624">Polysaccharide degradation</keyword>
<dbReference type="CDD" id="cd12215">
    <property type="entry name" value="ChiC_BD"/>
    <property type="match status" value="2"/>
</dbReference>
<feature type="domain" description="PKD" evidence="7">
    <location>
        <begin position="120"/>
        <end position="198"/>
    </location>
</feature>
<dbReference type="GO" id="GO:0004553">
    <property type="term" value="F:hydrolase activity, hydrolyzing O-glycosyl compounds"/>
    <property type="evidence" value="ECO:0007669"/>
    <property type="project" value="InterPro"/>
</dbReference>
<dbReference type="InterPro" id="IPR001579">
    <property type="entry name" value="Glyco_hydro_18_chit_AS"/>
</dbReference>
<dbReference type="EMBL" id="REGA01000013">
    <property type="protein sequence ID" value="RQG93629.1"/>
    <property type="molecule type" value="Genomic_DNA"/>
</dbReference>
<dbReference type="GO" id="GO:0030246">
    <property type="term" value="F:carbohydrate binding"/>
    <property type="evidence" value="ECO:0007669"/>
    <property type="project" value="InterPro"/>
</dbReference>
<dbReference type="PANTHER" id="PTHR11177:SF317">
    <property type="entry name" value="CHITINASE 12-RELATED"/>
    <property type="match status" value="1"/>
</dbReference>
<dbReference type="InterPro" id="IPR022409">
    <property type="entry name" value="PKD/Chitinase_dom"/>
</dbReference>
<dbReference type="SUPFAM" id="SSF51055">
    <property type="entry name" value="Carbohydrate binding domain"/>
    <property type="match status" value="2"/>
</dbReference>
<dbReference type="InterPro" id="IPR003610">
    <property type="entry name" value="CBM5/12"/>
</dbReference>
<protein>
    <submittedName>
        <fullName evidence="9">PKD domain-containing protein</fullName>
    </submittedName>
</protein>
<dbReference type="Gene3D" id="2.10.10.20">
    <property type="entry name" value="Carbohydrate-binding module superfamily 5/12"/>
    <property type="match status" value="2"/>
</dbReference>
<dbReference type="InterPro" id="IPR001223">
    <property type="entry name" value="Glyco_hydro18_cat"/>
</dbReference>
<evidence type="ECO:0000256" key="5">
    <source>
        <dbReference type="ARBA" id="ARBA00023295"/>
    </source>
</evidence>
<name>A0A3N6P5X9_NATCH</name>
<dbReference type="Gene3D" id="3.20.20.80">
    <property type="entry name" value="Glycosidases"/>
    <property type="match status" value="1"/>
</dbReference>
<evidence type="ECO:0000256" key="6">
    <source>
        <dbReference type="SAM" id="MobiDB-lite"/>
    </source>
</evidence>
<evidence type="ECO:0000259" key="8">
    <source>
        <dbReference type="PROSITE" id="PS51910"/>
    </source>
</evidence>
<dbReference type="Gene3D" id="3.10.50.10">
    <property type="match status" value="1"/>
</dbReference>
<dbReference type="PANTHER" id="PTHR11177">
    <property type="entry name" value="CHITINASE"/>
    <property type="match status" value="1"/>
</dbReference>
<dbReference type="InterPro" id="IPR050314">
    <property type="entry name" value="Glycosyl_Hydrlase_18"/>
</dbReference>
<comment type="similarity">
    <text evidence="1">Belongs to the glycosyl hydrolase 18 family. Chitinase class II subfamily.</text>
</comment>
<dbReference type="SUPFAM" id="SSF49299">
    <property type="entry name" value="PKD domain"/>
    <property type="match status" value="1"/>
</dbReference>
<keyword evidence="5" id="KW-0326">Glycosidase</keyword>
<dbReference type="InterPro" id="IPR036573">
    <property type="entry name" value="CBM_sf_5/12"/>
</dbReference>
<feature type="region of interest" description="Disordered" evidence="6">
    <location>
        <begin position="30"/>
        <end position="63"/>
    </location>
</feature>
<accession>A0A3N6P5X9</accession>
<dbReference type="GO" id="GO:0005576">
    <property type="term" value="C:extracellular region"/>
    <property type="evidence" value="ECO:0007669"/>
    <property type="project" value="InterPro"/>
</dbReference>
<dbReference type="SMART" id="SM00089">
    <property type="entry name" value="PKD"/>
    <property type="match status" value="1"/>
</dbReference>
<organism evidence="9 10">
    <name type="scientific">Natrarchaeobius chitinivorans</name>
    <dbReference type="NCBI Taxonomy" id="1679083"/>
    <lineage>
        <taxon>Archaea</taxon>
        <taxon>Methanobacteriati</taxon>
        <taxon>Methanobacteriota</taxon>
        <taxon>Stenosarchaea group</taxon>
        <taxon>Halobacteria</taxon>
        <taxon>Halobacteriales</taxon>
        <taxon>Natrialbaceae</taxon>
        <taxon>Natrarchaeobius</taxon>
    </lineage>
</organism>
<evidence type="ECO:0000256" key="1">
    <source>
        <dbReference type="ARBA" id="ARBA00009121"/>
    </source>
</evidence>
<dbReference type="SMART" id="SM00636">
    <property type="entry name" value="Glyco_18"/>
    <property type="match status" value="1"/>
</dbReference>
<dbReference type="Pfam" id="PF02839">
    <property type="entry name" value="CBM_5_12"/>
    <property type="match status" value="2"/>
</dbReference>
<dbReference type="InterPro" id="IPR035986">
    <property type="entry name" value="PKD_dom_sf"/>
</dbReference>
<gene>
    <name evidence="9" type="ORF">EA473_14570</name>
</gene>
<dbReference type="PROSITE" id="PS50093">
    <property type="entry name" value="PKD"/>
    <property type="match status" value="1"/>
</dbReference>
<evidence type="ECO:0000256" key="3">
    <source>
        <dbReference type="ARBA" id="ARBA00023024"/>
    </source>
</evidence>